<dbReference type="KEGG" id="phet:94288047"/>
<dbReference type="Proteomes" id="UP000674318">
    <property type="component" value="Unassembled WGS sequence"/>
</dbReference>
<keyword evidence="6" id="KW-1133">Transmembrane helix</keyword>
<feature type="transmembrane region" description="Helical" evidence="6">
    <location>
        <begin position="20"/>
        <end position="41"/>
    </location>
</feature>
<dbReference type="EMBL" id="JAFJZO010000034">
    <property type="protein sequence ID" value="KAG5494092.1"/>
    <property type="molecule type" value="Genomic_DNA"/>
</dbReference>
<evidence type="ECO:0000256" key="2">
    <source>
        <dbReference type="ARBA" id="ARBA00022801"/>
    </source>
</evidence>
<gene>
    <name evidence="8" type="ORF">JKF63_01926</name>
</gene>
<dbReference type="GeneID" id="94288047"/>
<evidence type="ECO:0000313" key="9">
    <source>
        <dbReference type="Proteomes" id="UP000674318"/>
    </source>
</evidence>
<proteinExistence type="inferred from homology"/>
<evidence type="ECO:0000256" key="5">
    <source>
        <dbReference type="PROSITE-ProRule" id="PRU01161"/>
    </source>
</evidence>
<dbReference type="AlphaFoldDB" id="A0A836L1T6"/>
<dbReference type="PANTHER" id="PTHR14226:SF66">
    <property type="entry name" value="TRIACYLGLYCEROL LIPASE PTL2"/>
    <property type="match status" value="1"/>
</dbReference>
<evidence type="ECO:0000256" key="1">
    <source>
        <dbReference type="ARBA" id="ARBA00006104"/>
    </source>
</evidence>
<organism evidence="8 9">
    <name type="scientific">Porcisia hertigi</name>
    <dbReference type="NCBI Taxonomy" id="2761500"/>
    <lineage>
        <taxon>Eukaryota</taxon>
        <taxon>Discoba</taxon>
        <taxon>Euglenozoa</taxon>
        <taxon>Kinetoplastea</taxon>
        <taxon>Metakinetoplastina</taxon>
        <taxon>Trypanosomatida</taxon>
        <taxon>Trypanosomatidae</taxon>
        <taxon>Leishmaniinae</taxon>
        <taxon>Porcisia</taxon>
    </lineage>
</organism>
<evidence type="ECO:0000259" key="7">
    <source>
        <dbReference type="PROSITE" id="PS51635"/>
    </source>
</evidence>
<dbReference type="InterPro" id="IPR050301">
    <property type="entry name" value="NTE"/>
</dbReference>
<dbReference type="InterPro" id="IPR021771">
    <property type="entry name" value="Triacylglycerol_lipase_N"/>
</dbReference>
<sequence length="571" mass="63145">MESAFSGFRMHGASLYHWTSYIVYVIYSCLFFVCEVIAGVLEIPTDAPQYGALMHQAGCAATYEEWLPISSTLDDMDGFQKWRTDEESSYFSFEGVMRSIEELLELRSAGNVEGLLDGLQKHVHRSLYGISHRRLYLYRTGTKTVIHSYNSLVCFLLGRVGEAARVDRWLAIRTREVLSQMYHVYGSTALLLQGGVLASLAHFGVAKALCEAGLLPPVVYGSGSGALVATLVCCCTDLASLFDQSSGNGRGILEAHVLLGRSSAHSRWSRLYRLLHSGEACDPVALSEYLQKVIGDVTFAEAYARTGRVLNIPFVAASSVLLHGNAAVDVQLLNYLTSPDVIVRSAVLCAMCAVSPLLPTPAFSRGSSARAAPLTHTLLARTRLTGTIIAYELPVVHQSYPYFCGDHVGYGVMDPVQRMRGLFSIRFCVVSDASVRGYLSQMLYQSAYGDGLRHRARLWDWACYTFALCFLGLAHVLLRVLAWVGYGAIAAPSPNSMSTLFEDDVGENMRVHPISRAWAYLRLWYNPTTVNMQELVLEGERQVWPRLVQLRMSTSVEQVLAATLKRLPLCK</sequence>
<protein>
    <recommendedName>
        <fullName evidence="7">PNPLA domain-containing protein</fullName>
    </recommendedName>
</protein>
<evidence type="ECO:0000256" key="3">
    <source>
        <dbReference type="ARBA" id="ARBA00022963"/>
    </source>
</evidence>
<keyword evidence="2" id="KW-0378">Hydrolase</keyword>
<name>A0A836L1T6_9TRYP</name>
<evidence type="ECO:0000256" key="6">
    <source>
        <dbReference type="SAM" id="Phobius"/>
    </source>
</evidence>
<dbReference type="GO" id="GO:0004806">
    <property type="term" value="F:triacylglycerol lipase activity"/>
    <property type="evidence" value="ECO:0007669"/>
    <property type="project" value="InterPro"/>
</dbReference>
<dbReference type="GO" id="GO:0016042">
    <property type="term" value="P:lipid catabolic process"/>
    <property type="evidence" value="ECO:0007669"/>
    <property type="project" value="UniProtKB-KW"/>
</dbReference>
<reference evidence="8 9" key="1">
    <citation type="submission" date="2021-02" db="EMBL/GenBank/DDBJ databases">
        <title>Porcisia hertigi Genome sequencing and assembly.</title>
        <authorList>
            <person name="Almutairi H."/>
            <person name="Gatherer D."/>
        </authorList>
    </citation>
    <scope>NUCLEOTIDE SEQUENCE [LARGE SCALE GENOMIC DNA]</scope>
    <source>
        <strain evidence="8 9">C119</strain>
    </source>
</reference>
<evidence type="ECO:0000313" key="8">
    <source>
        <dbReference type="EMBL" id="KAG5494092.1"/>
    </source>
</evidence>
<accession>A0A836L1T6</accession>
<keyword evidence="6" id="KW-0472">Membrane</keyword>
<dbReference type="PROSITE" id="PS51635">
    <property type="entry name" value="PNPLA"/>
    <property type="match status" value="1"/>
</dbReference>
<feature type="domain" description="PNPLA" evidence="7">
    <location>
        <begin position="190"/>
        <end position="380"/>
    </location>
</feature>
<keyword evidence="3" id="KW-0442">Lipid degradation</keyword>
<dbReference type="Gene3D" id="3.40.1090.10">
    <property type="entry name" value="Cytosolic phospholipase A2 catalytic domain"/>
    <property type="match status" value="1"/>
</dbReference>
<keyword evidence="6" id="KW-0812">Transmembrane</keyword>
<evidence type="ECO:0000256" key="4">
    <source>
        <dbReference type="ARBA" id="ARBA00023098"/>
    </source>
</evidence>
<dbReference type="PANTHER" id="PTHR14226">
    <property type="entry name" value="NEUROPATHY TARGET ESTERASE/SWISS CHEESE D.MELANOGASTER"/>
    <property type="match status" value="1"/>
</dbReference>
<dbReference type="SUPFAM" id="SSF52151">
    <property type="entry name" value="FabD/lysophospholipase-like"/>
    <property type="match status" value="1"/>
</dbReference>
<comment type="similarity">
    <text evidence="1">Belongs to the PLPL family.</text>
</comment>
<keyword evidence="9" id="KW-1185">Reference proteome</keyword>
<keyword evidence="4" id="KW-0443">Lipid metabolism</keyword>
<dbReference type="RefSeq" id="XP_067754127.1">
    <property type="nucleotide sequence ID" value="XM_067897970.1"/>
</dbReference>
<comment type="caution">
    <text evidence="5">Lacks conserved residue(s) required for the propagation of feature annotation.</text>
</comment>
<comment type="caution">
    <text evidence="8">The sequence shown here is derived from an EMBL/GenBank/DDBJ whole genome shotgun (WGS) entry which is preliminary data.</text>
</comment>
<dbReference type="Pfam" id="PF01734">
    <property type="entry name" value="Patatin"/>
    <property type="match status" value="1"/>
</dbReference>
<dbReference type="OrthoDB" id="10049244at2759"/>
<dbReference type="InterPro" id="IPR016035">
    <property type="entry name" value="Acyl_Trfase/lysoPLipase"/>
</dbReference>
<dbReference type="InterPro" id="IPR002641">
    <property type="entry name" value="PNPLA_dom"/>
</dbReference>
<dbReference type="Pfam" id="PF11815">
    <property type="entry name" value="DUF3336"/>
    <property type="match status" value="1"/>
</dbReference>